<sequence length="753" mass="85024">MDASRNRVLKRWELCFVFLLLFSHSSTSEASLWSWFALGPAAAEPDPPGRDQHCYSRPTDLARFDIETGNFLSSSRGKDLVEKARHQTAKHSCWHNAYSGLLSSCREILKEEEKKARLAMRLTSCFLKVSERDAIHCPDSVPISKCTSGLSDHTNSIFLAFFIDAASMCHHLQSEAFKQETEHVINELKGSAHWVEGQLRTMESQTSAISQQNDDVIAEQKLLQAKMQEHSSQLVSEYYRLHAEMRERVKDGFSGLSSATKEVHEQLRGVESLQKEMSHNQKEMLVQQKDMSDFQLTLANSLSMEFATLHDKTHEIANSMSEEFSSLHVKSHVIADSLGNLQEKSHVIADSLGNLQEKSHIIADSLAKEFSSLHEKSHEIAQSLTTEFSSLHGMTHQIDNGVQRSLTGQKALLDGQAQAEEGLHHLKQLQETAFEESRASVLALTREAKMHQQEFLEWQTKLHTMHEQLTRGSNAMLEAQESFVSKQAAVFASLERLFSLHNSILLESRALKTFLFYVATSIFIYMSTSAKQTSNARPLLYCGLVFTFAVELWVLRSQAITSRGLHQTLLSMIFPRLTYGVLTIVLLLYNILSYRDYATMSYEILLDLQERLKGLPSSSPPPYEELCLQSSSPFSKVRRCPDSYERMLSKKIVRRARACRSNPITWLFPSWSSSGVCEENSSLDNSNAQAEVDDDFPDPDYNPPEDVGSPTNLGSPLTPTHSYNLRPRRRSRLCSDSISSLKWESVEAITKTG</sequence>
<evidence type="ECO:0000313" key="5">
    <source>
        <dbReference type="Proteomes" id="UP000822688"/>
    </source>
</evidence>
<comment type="caution">
    <text evidence="4">The sequence shown here is derived from an EMBL/GenBank/DDBJ whole genome shotgun (WGS) entry which is preliminary data.</text>
</comment>
<dbReference type="EMBL" id="CM026433">
    <property type="protein sequence ID" value="KAG0553547.1"/>
    <property type="molecule type" value="Genomic_DNA"/>
</dbReference>
<evidence type="ECO:0000256" key="1">
    <source>
        <dbReference type="SAM" id="MobiDB-lite"/>
    </source>
</evidence>
<feature type="compositionally biased region" description="Polar residues" evidence="1">
    <location>
        <begin position="709"/>
        <end position="723"/>
    </location>
</feature>
<protein>
    <recommendedName>
        <fullName evidence="6">Protein GAMETE EXPRESSED 1</fullName>
    </recommendedName>
</protein>
<feature type="chain" id="PRO_5035832714" description="Protein GAMETE EXPRESSED 1" evidence="3">
    <location>
        <begin position="31"/>
        <end position="753"/>
    </location>
</feature>
<evidence type="ECO:0000256" key="2">
    <source>
        <dbReference type="SAM" id="Phobius"/>
    </source>
</evidence>
<feature type="transmembrane region" description="Helical" evidence="2">
    <location>
        <begin position="568"/>
        <end position="592"/>
    </location>
</feature>
<feature type="transmembrane region" description="Helical" evidence="2">
    <location>
        <begin position="510"/>
        <end position="527"/>
    </location>
</feature>
<proteinExistence type="predicted"/>
<dbReference type="AlphaFoldDB" id="A0A8T0G521"/>
<dbReference type="Proteomes" id="UP000822688">
    <property type="component" value="Chromosome 12"/>
</dbReference>
<keyword evidence="2" id="KW-1133">Transmembrane helix</keyword>
<keyword evidence="2" id="KW-0812">Transmembrane</keyword>
<evidence type="ECO:0008006" key="6">
    <source>
        <dbReference type="Google" id="ProtNLM"/>
    </source>
</evidence>
<feature type="region of interest" description="Disordered" evidence="1">
    <location>
        <begin position="680"/>
        <end position="728"/>
    </location>
</feature>
<dbReference type="InterPro" id="IPR040346">
    <property type="entry name" value="GEX1/Brambleberry"/>
</dbReference>
<reference evidence="4" key="1">
    <citation type="submission" date="2020-06" db="EMBL/GenBank/DDBJ databases">
        <title>WGS assembly of Ceratodon purpureus strain R40.</title>
        <authorList>
            <person name="Carey S.B."/>
            <person name="Jenkins J."/>
            <person name="Shu S."/>
            <person name="Lovell J.T."/>
            <person name="Sreedasyam A."/>
            <person name="Maumus F."/>
            <person name="Tiley G.P."/>
            <person name="Fernandez-Pozo N."/>
            <person name="Barry K."/>
            <person name="Chen C."/>
            <person name="Wang M."/>
            <person name="Lipzen A."/>
            <person name="Daum C."/>
            <person name="Saski C.A."/>
            <person name="Payton A.C."/>
            <person name="Mcbreen J.C."/>
            <person name="Conrad R.E."/>
            <person name="Kollar L.M."/>
            <person name="Olsson S."/>
            <person name="Huttunen S."/>
            <person name="Landis J.B."/>
            <person name="Wickett N.J."/>
            <person name="Johnson M.G."/>
            <person name="Rensing S.A."/>
            <person name="Grimwood J."/>
            <person name="Schmutz J."/>
            <person name="Mcdaniel S.F."/>
        </authorList>
    </citation>
    <scope>NUCLEOTIDE SEQUENCE</scope>
    <source>
        <strain evidence="4">R40</strain>
    </source>
</reference>
<accession>A0A8T0G521</accession>
<feature type="signal peptide" evidence="3">
    <location>
        <begin position="1"/>
        <end position="30"/>
    </location>
</feature>
<keyword evidence="3" id="KW-0732">Signal</keyword>
<dbReference type="PANTHER" id="PTHR33538">
    <property type="entry name" value="PROTEIN GAMETE EXPRESSED 1"/>
    <property type="match status" value="1"/>
</dbReference>
<evidence type="ECO:0000313" key="4">
    <source>
        <dbReference type="EMBL" id="KAG0553547.1"/>
    </source>
</evidence>
<gene>
    <name evidence="4" type="ORF">KC19_12G019400</name>
</gene>
<dbReference type="PANTHER" id="PTHR33538:SF2">
    <property type="entry name" value="PROTEIN GAMETE EXPRESSED 1"/>
    <property type="match status" value="1"/>
</dbReference>
<organism evidence="4 5">
    <name type="scientific">Ceratodon purpureus</name>
    <name type="common">Fire moss</name>
    <name type="synonym">Dicranum purpureum</name>
    <dbReference type="NCBI Taxonomy" id="3225"/>
    <lineage>
        <taxon>Eukaryota</taxon>
        <taxon>Viridiplantae</taxon>
        <taxon>Streptophyta</taxon>
        <taxon>Embryophyta</taxon>
        <taxon>Bryophyta</taxon>
        <taxon>Bryophytina</taxon>
        <taxon>Bryopsida</taxon>
        <taxon>Dicranidae</taxon>
        <taxon>Pseudoditrichales</taxon>
        <taxon>Ditrichaceae</taxon>
        <taxon>Ceratodon</taxon>
    </lineage>
</organism>
<feature type="transmembrane region" description="Helical" evidence="2">
    <location>
        <begin position="539"/>
        <end position="556"/>
    </location>
</feature>
<feature type="compositionally biased region" description="Polar residues" evidence="1">
    <location>
        <begin position="680"/>
        <end position="689"/>
    </location>
</feature>
<evidence type="ECO:0000256" key="3">
    <source>
        <dbReference type="SAM" id="SignalP"/>
    </source>
</evidence>
<name>A0A8T0G521_CERPU</name>
<keyword evidence="5" id="KW-1185">Reference proteome</keyword>
<keyword evidence="2" id="KW-0472">Membrane</keyword>